<dbReference type="InterPro" id="IPR012341">
    <property type="entry name" value="6hp_glycosidase-like_sf"/>
</dbReference>
<dbReference type="InterPro" id="IPR052043">
    <property type="entry name" value="PolySaccharide_Degr_Enz"/>
</dbReference>
<protein>
    <submittedName>
        <fullName evidence="3">Glycosyl hydrolase</fullName>
    </submittedName>
</protein>
<evidence type="ECO:0000313" key="6">
    <source>
        <dbReference type="Proteomes" id="UP000309594"/>
    </source>
</evidence>
<dbReference type="AlphaFoldDB" id="A0A4R0N0A5"/>
<gene>
    <name evidence="3" type="ORF">EZ444_17865</name>
    <name evidence="4" type="ORF">FBD94_07495</name>
</gene>
<evidence type="ECO:0000313" key="4">
    <source>
        <dbReference type="EMBL" id="TKC62070.1"/>
    </source>
</evidence>
<dbReference type="Proteomes" id="UP000291117">
    <property type="component" value="Unassembled WGS sequence"/>
</dbReference>
<dbReference type="OrthoDB" id="9807186at2"/>
<proteinExistence type="predicted"/>
<dbReference type="Proteomes" id="UP000309594">
    <property type="component" value="Unassembled WGS sequence"/>
</dbReference>
<name>A0A4R0N0A5_9SPHI</name>
<accession>A0A4U1GGD5</accession>
<dbReference type="Gene3D" id="1.50.10.10">
    <property type="match status" value="1"/>
</dbReference>
<dbReference type="GO" id="GO:0016787">
    <property type="term" value="F:hydrolase activity"/>
    <property type="evidence" value="ECO:0007669"/>
    <property type="project" value="UniProtKB-KW"/>
</dbReference>
<keyword evidence="1 3" id="KW-0378">Hydrolase</keyword>
<evidence type="ECO:0000313" key="5">
    <source>
        <dbReference type="Proteomes" id="UP000291117"/>
    </source>
</evidence>
<organism evidence="3 5">
    <name type="scientific">Pedobacter hiemivivus</name>
    <dbReference type="NCBI Taxonomy" id="2530454"/>
    <lineage>
        <taxon>Bacteria</taxon>
        <taxon>Pseudomonadati</taxon>
        <taxon>Bacteroidota</taxon>
        <taxon>Sphingobacteriia</taxon>
        <taxon>Sphingobacteriales</taxon>
        <taxon>Sphingobacteriaceae</taxon>
        <taxon>Pedobacter</taxon>
    </lineage>
</organism>
<evidence type="ECO:0000313" key="3">
    <source>
        <dbReference type="EMBL" id="TCC93128.1"/>
    </source>
</evidence>
<dbReference type="PANTHER" id="PTHR33886">
    <property type="entry name" value="UNSATURATED RHAMNOGALACTURONAN HYDROLASE (EUROFUNG)"/>
    <property type="match status" value="1"/>
</dbReference>
<dbReference type="Pfam" id="PF07470">
    <property type="entry name" value="Glyco_hydro_88"/>
    <property type="match status" value="1"/>
</dbReference>
<dbReference type="SUPFAM" id="SSF48208">
    <property type="entry name" value="Six-hairpin glycosidases"/>
    <property type="match status" value="1"/>
</dbReference>
<feature type="chain" id="PRO_5040684035" evidence="2">
    <location>
        <begin position="20"/>
        <end position="410"/>
    </location>
</feature>
<reference evidence="3 5" key="1">
    <citation type="submission" date="2019-02" db="EMBL/GenBank/DDBJ databases">
        <title>Pedobacter sp. RP-3-8 sp. nov., isolated from Arctic soil.</title>
        <authorList>
            <person name="Dahal R.H."/>
        </authorList>
    </citation>
    <scope>NUCLEOTIDE SEQUENCE [LARGE SCALE GENOMIC DNA]</scope>
    <source>
        <strain evidence="3 5">RP-3-8</strain>
    </source>
</reference>
<evidence type="ECO:0000256" key="2">
    <source>
        <dbReference type="SAM" id="SignalP"/>
    </source>
</evidence>
<sequence length="410" mass="45957">MKKTSLSILLTICALFSQAQPSSQPEDVIRRVANNVIDNTSFQFKNIKTGVKYPSTKGLESTPDLRAESPYNKWYYPMGVLAISMVQLSNLTGEAKYAEYAARNYDFVFSNSAYFEKLYKEKQRTEWAPLFAMNELDACGAMAAGLADVNMTEKRADYTAYLKRATDYVSAKQLRLADKTLVRPSSRKMTLWADDLYMSVPLLARMGKITGDKKYFDDAIMQVDNFNSYLYDNATGLYIHCYYADVNQQGVARWGRCNGWLALAQTDLIAALPADHPKRKHLIDLLLRQIVGFARYQDVSGLWNQVLDKKDSYLETSATAMFTYAVAKAVNEGWIPKSYISIAKEGWKGVASKVDQQGGIFDICIGTGISDAVSFYYKRPVPYNDVHGIGPVIMAGAEMVKYNKASSLAK</sequence>
<dbReference type="EMBL" id="SWDX01000003">
    <property type="protein sequence ID" value="TKC62070.1"/>
    <property type="molecule type" value="Genomic_DNA"/>
</dbReference>
<dbReference type="InterPro" id="IPR010905">
    <property type="entry name" value="Glyco_hydro_88"/>
</dbReference>
<dbReference type="GO" id="GO:0005975">
    <property type="term" value="P:carbohydrate metabolic process"/>
    <property type="evidence" value="ECO:0007669"/>
    <property type="project" value="InterPro"/>
</dbReference>
<dbReference type="EMBL" id="SJSM01000012">
    <property type="protein sequence ID" value="TCC93128.1"/>
    <property type="molecule type" value="Genomic_DNA"/>
</dbReference>
<evidence type="ECO:0000256" key="1">
    <source>
        <dbReference type="ARBA" id="ARBA00022801"/>
    </source>
</evidence>
<reference evidence="4 6" key="2">
    <citation type="submission" date="2019-04" db="EMBL/GenBank/DDBJ databases">
        <title>Pedobacter sp. RP-1-16 sp. nov., isolated from Arctic soil.</title>
        <authorList>
            <person name="Dahal R.H."/>
            <person name="Kim D.-U."/>
        </authorList>
    </citation>
    <scope>NUCLEOTIDE SEQUENCE [LARGE SCALE GENOMIC DNA]</scope>
    <source>
        <strain evidence="4 6">RP-1-16</strain>
    </source>
</reference>
<feature type="signal peptide" evidence="2">
    <location>
        <begin position="1"/>
        <end position="19"/>
    </location>
</feature>
<accession>A0A4R0N0A5</accession>
<dbReference type="PANTHER" id="PTHR33886:SF8">
    <property type="entry name" value="UNSATURATED RHAMNOGALACTURONAN HYDROLASE (EUROFUNG)"/>
    <property type="match status" value="1"/>
</dbReference>
<comment type="caution">
    <text evidence="3">The sequence shown here is derived from an EMBL/GenBank/DDBJ whole genome shotgun (WGS) entry which is preliminary data.</text>
</comment>
<dbReference type="RefSeq" id="WP_131610502.1">
    <property type="nucleotide sequence ID" value="NZ_SJSM01000012.1"/>
</dbReference>
<keyword evidence="2" id="KW-0732">Signal</keyword>
<keyword evidence="5" id="KW-1185">Reference proteome</keyword>
<dbReference type="InterPro" id="IPR008928">
    <property type="entry name" value="6-hairpin_glycosidase_sf"/>
</dbReference>